<protein>
    <recommendedName>
        <fullName evidence="4">Tetratricopeptide repeat-containing protein</fullName>
    </recommendedName>
</protein>
<dbReference type="STRING" id="142842.SAMN02745118_02097"/>
<evidence type="ECO:0000256" key="1">
    <source>
        <dbReference type="SAM" id="Coils"/>
    </source>
</evidence>
<keyword evidence="1" id="KW-0175">Coiled coil</keyword>
<dbReference type="OrthoDB" id="9925200at2"/>
<proteinExistence type="predicted"/>
<dbReference type="AlphaFoldDB" id="A0A1T4PAI2"/>
<reference evidence="3" key="1">
    <citation type="submission" date="2017-02" db="EMBL/GenBank/DDBJ databases">
        <authorList>
            <person name="Varghese N."/>
            <person name="Submissions S."/>
        </authorList>
    </citation>
    <scope>NUCLEOTIDE SEQUENCE [LARGE SCALE GENOMIC DNA]</scope>
    <source>
        <strain evidence="3">ATCC BAA-73</strain>
    </source>
</reference>
<gene>
    <name evidence="2" type="ORF">SAMN02745118_02097</name>
</gene>
<accession>A0A1T4PAI2</accession>
<dbReference type="RefSeq" id="WP_078810534.1">
    <property type="nucleotide sequence ID" value="NZ_FUWM01000018.1"/>
</dbReference>
<dbReference type="EMBL" id="FUWM01000018">
    <property type="protein sequence ID" value="SJZ88575.1"/>
    <property type="molecule type" value="Genomic_DNA"/>
</dbReference>
<organism evidence="2 3">
    <name type="scientific">Selenihalanaerobacter shriftii</name>
    <dbReference type="NCBI Taxonomy" id="142842"/>
    <lineage>
        <taxon>Bacteria</taxon>
        <taxon>Bacillati</taxon>
        <taxon>Bacillota</taxon>
        <taxon>Clostridia</taxon>
        <taxon>Halanaerobiales</taxon>
        <taxon>Halobacteroidaceae</taxon>
        <taxon>Selenihalanaerobacter</taxon>
    </lineage>
</organism>
<evidence type="ECO:0000313" key="3">
    <source>
        <dbReference type="Proteomes" id="UP000190625"/>
    </source>
</evidence>
<evidence type="ECO:0008006" key="4">
    <source>
        <dbReference type="Google" id="ProtNLM"/>
    </source>
</evidence>
<evidence type="ECO:0000313" key="2">
    <source>
        <dbReference type="EMBL" id="SJZ88575.1"/>
    </source>
</evidence>
<feature type="coiled-coil region" evidence="1">
    <location>
        <begin position="43"/>
        <end position="70"/>
    </location>
</feature>
<sequence length="229" mass="27248">MNCKCRVDLSELNLRFAYLDKLNFTKDLIIDLLPQDEEVNSRMKSLNSTLEELIQLLTKLQDNSQKLSEVYRFIENGDDILEFIYSVEEDEIYLKIKERFDLNPDYSWHLFNRIYDKLNKVSQKIDYLSEVTSSDVSDIQKLLMQIAIIFNNNNLNEDQQRDRYLIRHLNAVYHCLRGDFNESLYVKGYVEAEWNILKKAKNEYQKALELDDNLVKAKEKLSEIEKNIV</sequence>
<dbReference type="Proteomes" id="UP000190625">
    <property type="component" value="Unassembled WGS sequence"/>
</dbReference>
<name>A0A1T4PAI2_9FIRM</name>
<keyword evidence="3" id="KW-1185">Reference proteome</keyword>